<evidence type="ECO:0000313" key="2">
    <source>
        <dbReference type="Proteomes" id="UP000237105"/>
    </source>
</evidence>
<accession>A0A2P5BTR7</accession>
<dbReference type="EMBL" id="JXTB01000224">
    <property type="protein sequence ID" value="PON52165.1"/>
    <property type="molecule type" value="Genomic_DNA"/>
</dbReference>
<proteinExistence type="predicted"/>
<evidence type="ECO:0000313" key="1">
    <source>
        <dbReference type="EMBL" id="PON52165.1"/>
    </source>
</evidence>
<feature type="non-terminal residue" evidence="1">
    <location>
        <position position="1"/>
    </location>
</feature>
<dbReference type="Proteomes" id="UP000237105">
    <property type="component" value="Unassembled WGS sequence"/>
</dbReference>
<sequence>TFQSIDHRSRIETKTIEMMIFTFKIKDDFLLRENSFQPVLSHTEQFQSQKSRHEMKKVMVMMMNLRKCRGSRGLDGCRGGKRLDSTTAPSNTPCKKCAHMV</sequence>
<reference evidence="2" key="1">
    <citation type="submission" date="2016-06" db="EMBL/GenBank/DDBJ databases">
        <title>Parallel loss of symbiosis genes in relatives of nitrogen-fixing non-legume Parasponia.</title>
        <authorList>
            <person name="Van Velzen R."/>
            <person name="Holmer R."/>
            <person name="Bu F."/>
            <person name="Rutten L."/>
            <person name="Van Zeijl A."/>
            <person name="Liu W."/>
            <person name="Santuari L."/>
            <person name="Cao Q."/>
            <person name="Sharma T."/>
            <person name="Shen D."/>
            <person name="Roswanjaya Y."/>
            <person name="Wardhani T."/>
            <person name="Kalhor M.S."/>
            <person name="Jansen J."/>
            <person name="Van den Hoogen J."/>
            <person name="Gungor B."/>
            <person name="Hartog M."/>
            <person name="Hontelez J."/>
            <person name="Verver J."/>
            <person name="Yang W.-C."/>
            <person name="Schijlen E."/>
            <person name="Repin R."/>
            <person name="Schilthuizen M."/>
            <person name="Schranz E."/>
            <person name="Heidstra R."/>
            <person name="Miyata K."/>
            <person name="Fedorova E."/>
            <person name="Kohlen W."/>
            <person name="Bisseling T."/>
            <person name="Smit S."/>
            <person name="Geurts R."/>
        </authorList>
    </citation>
    <scope>NUCLEOTIDE SEQUENCE [LARGE SCALE GENOMIC DNA]</scope>
    <source>
        <strain evidence="2">cv. WU1-14</strain>
    </source>
</reference>
<comment type="caution">
    <text evidence="1">The sequence shown here is derived from an EMBL/GenBank/DDBJ whole genome shotgun (WGS) entry which is preliminary data.</text>
</comment>
<dbReference type="AlphaFoldDB" id="A0A2P5BTR7"/>
<name>A0A2P5BTR7_PARAD</name>
<keyword evidence="2" id="KW-1185">Reference proteome</keyword>
<gene>
    <name evidence="1" type="ORF">PanWU01x14_211550</name>
</gene>
<dbReference type="OrthoDB" id="10465039at2759"/>
<protein>
    <submittedName>
        <fullName evidence="1">Uncharacterized protein</fullName>
    </submittedName>
</protein>
<organism evidence="1 2">
    <name type="scientific">Parasponia andersonii</name>
    <name type="common">Sponia andersonii</name>
    <dbReference type="NCBI Taxonomy" id="3476"/>
    <lineage>
        <taxon>Eukaryota</taxon>
        <taxon>Viridiplantae</taxon>
        <taxon>Streptophyta</taxon>
        <taxon>Embryophyta</taxon>
        <taxon>Tracheophyta</taxon>
        <taxon>Spermatophyta</taxon>
        <taxon>Magnoliopsida</taxon>
        <taxon>eudicotyledons</taxon>
        <taxon>Gunneridae</taxon>
        <taxon>Pentapetalae</taxon>
        <taxon>rosids</taxon>
        <taxon>fabids</taxon>
        <taxon>Rosales</taxon>
        <taxon>Cannabaceae</taxon>
        <taxon>Parasponia</taxon>
    </lineage>
</organism>